<dbReference type="EMBL" id="JYDT01000004">
    <property type="protein sequence ID" value="KRY93122.1"/>
    <property type="molecule type" value="Genomic_DNA"/>
</dbReference>
<accession>A0A0V1G4W6</accession>
<keyword evidence="1" id="KW-1133">Transmembrane helix</keyword>
<keyword evidence="1" id="KW-0812">Transmembrane</keyword>
<comment type="caution">
    <text evidence="2">The sequence shown here is derived from an EMBL/GenBank/DDBJ whole genome shotgun (WGS) entry which is preliminary data.</text>
</comment>
<feature type="transmembrane region" description="Helical" evidence="1">
    <location>
        <begin position="139"/>
        <end position="161"/>
    </location>
</feature>
<keyword evidence="3" id="KW-1185">Reference proteome</keyword>
<reference evidence="2 3" key="1">
    <citation type="submission" date="2015-01" db="EMBL/GenBank/DDBJ databases">
        <title>Evolution of Trichinella species and genotypes.</title>
        <authorList>
            <person name="Korhonen P.K."/>
            <person name="Edoardo P."/>
            <person name="Giuseppe L.R."/>
            <person name="Gasser R.B."/>
        </authorList>
    </citation>
    <scope>NUCLEOTIDE SEQUENCE [LARGE SCALE GENOMIC DNA]</scope>
    <source>
        <strain evidence="2">ISS470</strain>
    </source>
</reference>
<gene>
    <name evidence="2" type="ORF">T4D_13177</name>
</gene>
<dbReference type="AlphaFoldDB" id="A0A0V1G4W6"/>
<dbReference type="Proteomes" id="UP000054995">
    <property type="component" value="Unassembled WGS sequence"/>
</dbReference>
<organism evidence="2 3">
    <name type="scientific">Trichinella pseudospiralis</name>
    <name type="common">Parasitic roundworm</name>
    <dbReference type="NCBI Taxonomy" id="6337"/>
    <lineage>
        <taxon>Eukaryota</taxon>
        <taxon>Metazoa</taxon>
        <taxon>Ecdysozoa</taxon>
        <taxon>Nematoda</taxon>
        <taxon>Enoplea</taxon>
        <taxon>Dorylaimia</taxon>
        <taxon>Trichinellida</taxon>
        <taxon>Trichinellidae</taxon>
        <taxon>Trichinella</taxon>
    </lineage>
</organism>
<keyword evidence="1" id="KW-0472">Membrane</keyword>
<evidence type="ECO:0000313" key="3">
    <source>
        <dbReference type="Proteomes" id="UP000054995"/>
    </source>
</evidence>
<evidence type="ECO:0000313" key="2">
    <source>
        <dbReference type="EMBL" id="KRY93122.1"/>
    </source>
</evidence>
<name>A0A0V1G4W6_TRIPS</name>
<sequence>MINPAANTLSMKNVKAVQKIQLMTATIKSNATHACSLKNCNLISTTLIILLFNMAHCEDAVPLPLRRIVMHALMQRNDALSKFCLNKQLPRDMIYRDISREKYELYKMIMNVSNVAEFRLENSTFVAEAKGRSDDKLKYLAILFGTVTLLTNGILFIMMLLKRPMKKIDKLTADYECMKKITL</sequence>
<proteinExistence type="predicted"/>
<evidence type="ECO:0000256" key="1">
    <source>
        <dbReference type="SAM" id="Phobius"/>
    </source>
</evidence>
<protein>
    <submittedName>
        <fullName evidence="2">Uncharacterized protein</fullName>
    </submittedName>
</protein>